<name>A0A8R7UUX7_TRIUA</name>
<evidence type="ECO:0000313" key="2">
    <source>
        <dbReference type="Proteomes" id="UP000015106"/>
    </source>
</evidence>
<reference evidence="2" key="1">
    <citation type="journal article" date="2013" name="Nature">
        <title>Draft genome of the wheat A-genome progenitor Triticum urartu.</title>
        <authorList>
            <person name="Ling H.Q."/>
            <person name="Zhao S."/>
            <person name="Liu D."/>
            <person name="Wang J."/>
            <person name="Sun H."/>
            <person name="Zhang C."/>
            <person name="Fan H."/>
            <person name="Li D."/>
            <person name="Dong L."/>
            <person name="Tao Y."/>
            <person name="Gao C."/>
            <person name="Wu H."/>
            <person name="Li Y."/>
            <person name="Cui Y."/>
            <person name="Guo X."/>
            <person name="Zheng S."/>
            <person name="Wang B."/>
            <person name="Yu K."/>
            <person name="Liang Q."/>
            <person name="Yang W."/>
            <person name="Lou X."/>
            <person name="Chen J."/>
            <person name="Feng M."/>
            <person name="Jian J."/>
            <person name="Zhang X."/>
            <person name="Luo G."/>
            <person name="Jiang Y."/>
            <person name="Liu J."/>
            <person name="Wang Z."/>
            <person name="Sha Y."/>
            <person name="Zhang B."/>
            <person name="Wu H."/>
            <person name="Tang D."/>
            <person name="Shen Q."/>
            <person name="Xue P."/>
            <person name="Zou S."/>
            <person name="Wang X."/>
            <person name="Liu X."/>
            <person name="Wang F."/>
            <person name="Yang Y."/>
            <person name="An X."/>
            <person name="Dong Z."/>
            <person name="Zhang K."/>
            <person name="Zhang X."/>
            <person name="Luo M.C."/>
            <person name="Dvorak J."/>
            <person name="Tong Y."/>
            <person name="Wang J."/>
            <person name="Yang H."/>
            <person name="Li Z."/>
            <person name="Wang D."/>
            <person name="Zhang A."/>
            <person name="Wang J."/>
        </authorList>
    </citation>
    <scope>NUCLEOTIDE SEQUENCE</scope>
    <source>
        <strain evidence="2">cv. G1812</strain>
    </source>
</reference>
<reference evidence="1" key="3">
    <citation type="submission" date="2022-06" db="UniProtKB">
        <authorList>
            <consortium name="EnsemblPlants"/>
        </authorList>
    </citation>
    <scope>IDENTIFICATION</scope>
</reference>
<keyword evidence="2" id="KW-1185">Reference proteome</keyword>
<dbReference type="Proteomes" id="UP000015106">
    <property type="component" value="Chromosome 6"/>
</dbReference>
<protein>
    <submittedName>
        <fullName evidence="1">Uncharacterized protein</fullName>
    </submittedName>
</protein>
<sequence length="38" mass="4280">AWFARPRTRHHLFLSIGRLASEAKLPAMSISASFVLLK</sequence>
<accession>A0A8R7UUX7</accession>
<dbReference type="AlphaFoldDB" id="A0A8R7UUX7"/>
<dbReference type="Gramene" id="TuG1812G0600003488.01.T03">
    <property type="protein sequence ID" value="TuG1812G0600003488.01.T03.cds330403"/>
    <property type="gene ID" value="TuG1812G0600003488.01"/>
</dbReference>
<organism evidence="1 2">
    <name type="scientific">Triticum urartu</name>
    <name type="common">Red wild einkorn</name>
    <name type="synonym">Crithodium urartu</name>
    <dbReference type="NCBI Taxonomy" id="4572"/>
    <lineage>
        <taxon>Eukaryota</taxon>
        <taxon>Viridiplantae</taxon>
        <taxon>Streptophyta</taxon>
        <taxon>Embryophyta</taxon>
        <taxon>Tracheophyta</taxon>
        <taxon>Spermatophyta</taxon>
        <taxon>Magnoliopsida</taxon>
        <taxon>Liliopsida</taxon>
        <taxon>Poales</taxon>
        <taxon>Poaceae</taxon>
        <taxon>BOP clade</taxon>
        <taxon>Pooideae</taxon>
        <taxon>Triticodae</taxon>
        <taxon>Triticeae</taxon>
        <taxon>Triticinae</taxon>
        <taxon>Triticum</taxon>
    </lineage>
</organism>
<dbReference type="EnsemblPlants" id="TuG1812G0600003488.01.T03">
    <property type="protein sequence ID" value="TuG1812G0600003488.01.T03.cds330403"/>
    <property type="gene ID" value="TuG1812G0600003488.01"/>
</dbReference>
<proteinExistence type="predicted"/>
<evidence type="ECO:0000313" key="1">
    <source>
        <dbReference type="EnsemblPlants" id="TuG1812G0600003488.01.T03.cds330403"/>
    </source>
</evidence>
<reference evidence="1" key="2">
    <citation type="submission" date="2018-03" db="EMBL/GenBank/DDBJ databases">
        <title>The Triticum urartu genome reveals the dynamic nature of wheat genome evolution.</title>
        <authorList>
            <person name="Ling H."/>
            <person name="Ma B."/>
            <person name="Shi X."/>
            <person name="Liu H."/>
            <person name="Dong L."/>
            <person name="Sun H."/>
            <person name="Cao Y."/>
            <person name="Gao Q."/>
            <person name="Zheng S."/>
            <person name="Li Y."/>
            <person name="Yu Y."/>
            <person name="Du H."/>
            <person name="Qi M."/>
            <person name="Li Y."/>
            <person name="Yu H."/>
            <person name="Cui Y."/>
            <person name="Wang N."/>
            <person name="Chen C."/>
            <person name="Wu H."/>
            <person name="Zhao Y."/>
            <person name="Zhang J."/>
            <person name="Li Y."/>
            <person name="Zhou W."/>
            <person name="Zhang B."/>
            <person name="Hu W."/>
            <person name="Eijk M."/>
            <person name="Tang J."/>
            <person name="Witsenboer H."/>
            <person name="Zhao S."/>
            <person name="Li Z."/>
            <person name="Zhang A."/>
            <person name="Wang D."/>
            <person name="Liang C."/>
        </authorList>
    </citation>
    <scope>NUCLEOTIDE SEQUENCE [LARGE SCALE GENOMIC DNA]</scope>
    <source>
        <strain evidence="1">cv. G1812</strain>
    </source>
</reference>